<evidence type="ECO:0000313" key="2">
    <source>
        <dbReference type="Proteomes" id="UP000613974"/>
    </source>
</evidence>
<dbReference type="RefSeq" id="WP_189747931.1">
    <property type="nucleotide sequence ID" value="NZ_BMRL01000031.1"/>
</dbReference>
<dbReference type="EMBL" id="BNEC01000003">
    <property type="protein sequence ID" value="GHI67740.1"/>
    <property type="molecule type" value="Genomic_DNA"/>
</dbReference>
<accession>A0ABQ3SIP0</accession>
<keyword evidence="2" id="KW-1185">Reference proteome</keyword>
<sequence length="72" mass="8326">MTDRAAPLNLYKTIRRTIDALQGEFQVIVMEHADLDEEPFRSAVQARWRRSNGDALVPHDWITDEIDEDVTS</sequence>
<dbReference type="InterPro" id="IPR022205">
    <property type="entry name" value="DUF3732"/>
</dbReference>
<gene>
    <name evidence="1" type="ORF">Snoj_16580</name>
</gene>
<dbReference type="Pfam" id="PF12532">
    <property type="entry name" value="DUF3732"/>
    <property type="match status" value="1"/>
</dbReference>
<comment type="caution">
    <text evidence="1">The sequence shown here is derived from an EMBL/GenBank/DDBJ whole genome shotgun (WGS) entry which is preliminary data.</text>
</comment>
<dbReference type="Proteomes" id="UP000613974">
    <property type="component" value="Unassembled WGS sequence"/>
</dbReference>
<reference evidence="2" key="1">
    <citation type="submission" date="2023-07" db="EMBL/GenBank/DDBJ databases">
        <title>Whole genome shotgun sequence of Streptomyces nojiriensis NBRC 13794.</title>
        <authorList>
            <person name="Komaki H."/>
            <person name="Tamura T."/>
        </authorList>
    </citation>
    <scope>NUCLEOTIDE SEQUENCE [LARGE SCALE GENOMIC DNA]</scope>
    <source>
        <strain evidence="2">NBRC 13794</strain>
    </source>
</reference>
<evidence type="ECO:0000313" key="1">
    <source>
        <dbReference type="EMBL" id="GHI67740.1"/>
    </source>
</evidence>
<proteinExistence type="predicted"/>
<protein>
    <submittedName>
        <fullName evidence="1">Uncharacterized protein</fullName>
    </submittedName>
</protein>
<name>A0ABQ3SIP0_9ACTN</name>
<organism evidence="1 2">
    <name type="scientific">Streptomyces nojiriensis</name>
    <dbReference type="NCBI Taxonomy" id="66374"/>
    <lineage>
        <taxon>Bacteria</taxon>
        <taxon>Bacillati</taxon>
        <taxon>Actinomycetota</taxon>
        <taxon>Actinomycetes</taxon>
        <taxon>Kitasatosporales</taxon>
        <taxon>Streptomycetaceae</taxon>
        <taxon>Streptomyces</taxon>
    </lineage>
</organism>
<dbReference type="GeneID" id="95594067"/>